<proteinExistence type="predicted"/>
<dbReference type="EMBL" id="GBXM01049852">
    <property type="protein sequence ID" value="JAH58725.1"/>
    <property type="molecule type" value="Transcribed_RNA"/>
</dbReference>
<sequence>MQVLNTNQQPKYKSKMHTCSYNSTVNAGMLSPVLIVKEKAN</sequence>
<dbReference type="AlphaFoldDB" id="A0A0E9U0M5"/>
<accession>A0A0E9U0M5</accession>
<name>A0A0E9U0M5_ANGAN</name>
<evidence type="ECO:0000313" key="1">
    <source>
        <dbReference type="EMBL" id="JAH58725.1"/>
    </source>
</evidence>
<reference evidence="1" key="1">
    <citation type="submission" date="2014-11" db="EMBL/GenBank/DDBJ databases">
        <authorList>
            <person name="Amaro Gonzalez C."/>
        </authorList>
    </citation>
    <scope>NUCLEOTIDE SEQUENCE</scope>
</reference>
<organism evidence="1">
    <name type="scientific">Anguilla anguilla</name>
    <name type="common">European freshwater eel</name>
    <name type="synonym">Muraena anguilla</name>
    <dbReference type="NCBI Taxonomy" id="7936"/>
    <lineage>
        <taxon>Eukaryota</taxon>
        <taxon>Metazoa</taxon>
        <taxon>Chordata</taxon>
        <taxon>Craniata</taxon>
        <taxon>Vertebrata</taxon>
        <taxon>Euteleostomi</taxon>
        <taxon>Actinopterygii</taxon>
        <taxon>Neopterygii</taxon>
        <taxon>Teleostei</taxon>
        <taxon>Anguilliformes</taxon>
        <taxon>Anguillidae</taxon>
        <taxon>Anguilla</taxon>
    </lineage>
</organism>
<protein>
    <submittedName>
        <fullName evidence="1">Uncharacterized protein</fullName>
    </submittedName>
</protein>
<reference evidence="1" key="2">
    <citation type="journal article" date="2015" name="Fish Shellfish Immunol.">
        <title>Early steps in the European eel (Anguilla anguilla)-Vibrio vulnificus interaction in the gills: Role of the RtxA13 toxin.</title>
        <authorList>
            <person name="Callol A."/>
            <person name="Pajuelo D."/>
            <person name="Ebbesson L."/>
            <person name="Teles M."/>
            <person name="MacKenzie S."/>
            <person name="Amaro C."/>
        </authorList>
    </citation>
    <scope>NUCLEOTIDE SEQUENCE</scope>
</reference>